<organism evidence="1 2">
    <name type="scientific">Nonomuraea dietziae</name>
    <dbReference type="NCBI Taxonomy" id="65515"/>
    <lineage>
        <taxon>Bacteria</taxon>
        <taxon>Bacillati</taxon>
        <taxon>Actinomycetota</taxon>
        <taxon>Actinomycetes</taxon>
        <taxon>Streptosporangiales</taxon>
        <taxon>Streptosporangiaceae</taxon>
        <taxon>Nonomuraea</taxon>
    </lineage>
</organism>
<gene>
    <name evidence="1" type="ORF">FHR33_002237</name>
</gene>
<dbReference type="GeneID" id="95396116"/>
<dbReference type="RefSeq" id="WP_246451747.1">
    <property type="nucleotide sequence ID" value="NZ_JACIBV010000001.1"/>
</dbReference>
<comment type="caution">
    <text evidence="1">The sequence shown here is derived from an EMBL/GenBank/DDBJ whole genome shotgun (WGS) entry which is preliminary data.</text>
</comment>
<proteinExistence type="predicted"/>
<keyword evidence="2" id="KW-1185">Reference proteome</keyword>
<reference evidence="1 2" key="1">
    <citation type="submission" date="2020-08" db="EMBL/GenBank/DDBJ databases">
        <title>Sequencing the genomes of 1000 actinobacteria strains.</title>
        <authorList>
            <person name="Klenk H.-P."/>
        </authorList>
    </citation>
    <scope>NUCLEOTIDE SEQUENCE [LARGE SCALE GENOMIC DNA]</scope>
    <source>
        <strain evidence="1 2">DSM 44320</strain>
    </source>
</reference>
<accession>A0A7W5VEQ5</accession>
<sequence length="60" mass="6806">MALSDLLASDWPAARRLLADLTSVDLRPELPYRLTWSDELSVDPSHEPAWLSHGFLERTS</sequence>
<evidence type="ECO:0000313" key="2">
    <source>
        <dbReference type="Proteomes" id="UP000579945"/>
    </source>
</evidence>
<dbReference type="EMBL" id="JACIBV010000001">
    <property type="protein sequence ID" value="MBB3726377.1"/>
    <property type="molecule type" value="Genomic_DNA"/>
</dbReference>
<name>A0A7W5VEQ5_9ACTN</name>
<dbReference type="Proteomes" id="UP000579945">
    <property type="component" value="Unassembled WGS sequence"/>
</dbReference>
<protein>
    <submittedName>
        <fullName evidence="1">Uncharacterized protein</fullName>
    </submittedName>
</protein>
<dbReference type="AlphaFoldDB" id="A0A7W5VEQ5"/>
<evidence type="ECO:0000313" key="1">
    <source>
        <dbReference type="EMBL" id="MBB3726377.1"/>
    </source>
</evidence>